<reference evidence="1" key="1">
    <citation type="journal article" date="2023" name="G3 (Bethesda)">
        <title>A reference genome for the long-term kleptoplast-retaining sea slug Elysia crispata morphotype clarki.</title>
        <authorList>
            <person name="Eastman K.E."/>
            <person name="Pendleton A.L."/>
            <person name="Shaikh M.A."/>
            <person name="Suttiyut T."/>
            <person name="Ogas R."/>
            <person name="Tomko P."/>
            <person name="Gavelis G."/>
            <person name="Widhalm J.R."/>
            <person name="Wisecaver J.H."/>
        </authorList>
    </citation>
    <scope>NUCLEOTIDE SEQUENCE</scope>
    <source>
        <strain evidence="1">ECLA1</strain>
    </source>
</reference>
<accession>A0AAE1A139</accession>
<evidence type="ECO:0000313" key="2">
    <source>
        <dbReference type="Proteomes" id="UP001283361"/>
    </source>
</evidence>
<protein>
    <submittedName>
        <fullName evidence="1">Uncharacterized protein</fullName>
    </submittedName>
</protein>
<evidence type="ECO:0000313" key="1">
    <source>
        <dbReference type="EMBL" id="KAK3778671.1"/>
    </source>
</evidence>
<dbReference type="Proteomes" id="UP001283361">
    <property type="component" value="Unassembled WGS sequence"/>
</dbReference>
<gene>
    <name evidence="1" type="ORF">RRG08_012945</name>
</gene>
<organism evidence="1 2">
    <name type="scientific">Elysia crispata</name>
    <name type="common">lettuce slug</name>
    <dbReference type="NCBI Taxonomy" id="231223"/>
    <lineage>
        <taxon>Eukaryota</taxon>
        <taxon>Metazoa</taxon>
        <taxon>Spiralia</taxon>
        <taxon>Lophotrochozoa</taxon>
        <taxon>Mollusca</taxon>
        <taxon>Gastropoda</taxon>
        <taxon>Heterobranchia</taxon>
        <taxon>Euthyneura</taxon>
        <taxon>Panpulmonata</taxon>
        <taxon>Sacoglossa</taxon>
        <taxon>Placobranchoidea</taxon>
        <taxon>Plakobranchidae</taxon>
        <taxon>Elysia</taxon>
    </lineage>
</organism>
<comment type="caution">
    <text evidence="1">The sequence shown here is derived from an EMBL/GenBank/DDBJ whole genome shotgun (WGS) entry which is preliminary data.</text>
</comment>
<keyword evidence="2" id="KW-1185">Reference proteome</keyword>
<dbReference type="AlphaFoldDB" id="A0AAE1A139"/>
<proteinExistence type="predicted"/>
<name>A0AAE1A139_9GAST</name>
<dbReference type="EMBL" id="JAWDGP010002895">
    <property type="protein sequence ID" value="KAK3778671.1"/>
    <property type="molecule type" value="Genomic_DNA"/>
</dbReference>
<sequence length="114" mass="12252">MQEHGGDLEININSNCCRQPRFETFIGPDLEIQFMLGSSVVVQGTMVHAKPSSTAAGGICVETTFYPPSRRGVSPTPSVFEVFVCALGLLMSPKRSQEGRIMSLGALDDFLGGE</sequence>